<sequence>MKDAQKDILDFWFEQTQPPQWFQVNPAFDATIKDLYEDAYEKAALGIFDDWKKNADGCLALCLLLDQFPRNMYRGTPKAFATDGKGLVVAKYALSKGFDQVLVPMKRRFLYLPFEHSENLNDQRKCVELFDRMKKDDPLGYDYAMRHLKVIEKYGRFPHRNRILARTSTPDEEEYLAQSGAGF</sequence>
<comment type="caution">
    <text evidence="1">The sequence shown here is derived from an EMBL/GenBank/DDBJ whole genome shotgun (WGS) entry which is preliminary data.</text>
</comment>
<evidence type="ECO:0000313" key="1">
    <source>
        <dbReference type="EMBL" id="PZQ46059.1"/>
    </source>
</evidence>
<dbReference type="InterPro" id="IPR010323">
    <property type="entry name" value="DUF924"/>
</dbReference>
<proteinExistence type="predicted"/>
<protein>
    <submittedName>
        <fullName evidence="1">DUF924 domain-containing protein</fullName>
    </submittedName>
</protein>
<gene>
    <name evidence="1" type="ORF">DI551_05850</name>
</gene>
<reference evidence="1 2" key="1">
    <citation type="submission" date="2017-08" db="EMBL/GenBank/DDBJ databases">
        <title>Infants hospitalized years apart are colonized by the same room-sourced microbial strains.</title>
        <authorList>
            <person name="Brooks B."/>
            <person name="Olm M.R."/>
            <person name="Firek B.A."/>
            <person name="Baker R."/>
            <person name="Thomas B.C."/>
            <person name="Morowitz M.J."/>
            <person name="Banfield J.F."/>
        </authorList>
    </citation>
    <scope>NUCLEOTIDE SEQUENCE [LARGE SCALE GENOMIC DNA]</scope>
    <source>
        <strain evidence="1">S2_005_002_R2_29</strain>
    </source>
</reference>
<dbReference type="EMBL" id="QFQB01000033">
    <property type="protein sequence ID" value="PZQ46059.1"/>
    <property type="molecule type" value="Genomic_DNA"/>
</dbReference>
<dbReference type="Gene3D" id="1.20.58.320">
    <property type="entry name" value="TPR-like"/>
    <property type="match status" value="1"/>
</dbReference>
<dbReference type="SUPFAM" id="SSF48452">
    <property type="entry name" value="TPR-like"/>
    <property type="match status" value="1"/>
</dbReference>
<dbReference type="InterPro" id="IPR011990">
    <property type="entry name" value="TPR-like_helical_dom_sf"/>
</dbReference>
<organism evidence="1 2">
    <name type="scientific">Micavibrio aeruginosavorus</name>
    <dbReference type="NCBI Taxonomy" id="349221"/>
    <lineage>
        <taxon>Bacteria</taxon>
        <taxon>Pseudomonadati</taxon>
        <taxon>Bdellovibrionota</taxon>
        <taxon>Bdellovibrionia</taxon>
        <taxon>Bdellovibrionales</taxon>
        <taxon>Pseudobdellovibrionaceae</taxon>
        <taxon>Micavibrio</taxon>
    </lineage>
</organism>
<dbReference type="Proteomes" id="UP000249417">
    <property type="component" value="Unassembled WGS sequence"/>
</dbReference>
<evidence type="ECO:0000313" key="2">
    <source>
        <dbReference type="Proteomes" id="UP000249417"/>
    </source>
</evidence>
<dbReference type="Pfam" id="PF06041">
    <property type="entry name" value="DUF924"/>
    <property type="match status" value="1"/>
</dbReference>
<dbReference type="AlphaFoldDB" id="A0A2W5N0W4"/>
<dbReference type="Gene3D" id="1.25.40.10">
    <property type="entry name" value="Tetratricopeptide repeat domain"/>
    <property type="match status" value="1"/>
</dbReference>
<accession>A0A2W5N0W4</accession>
<name>A0A2W5N0W4_9BACT</name>